<feature type="region of interest" description="Disordered" evidence="1">
    <location>
        <begin position="166"/>
        <end position="194"/>
    </location>
</feature>
<evidence type="ECO:0000313" key="2">
    <source>
        <dbReference type="EMBL" id="WIA13546.1"/>
    </source>
</evidence>
<dbReference type="Proteomes" id="UP001244341">
    <property type="component" value="Chromosome 4b"/>
</dbReference>
<feature type="region of interest" description="Disordered" evidence="1">
    <location>
        <begin position="209"/>
        <end position="240"/>
    </location>
</feature>
<evidence type="ECO:0000256" key="1">
    <source>
        <dbReference type="SAM" id="MobiDB-lite"/>
    </source>
</evidence>
<keyword evidence="3" id="KW-1185">Reference proteome</keyword>
<name>A0ABY8U0S4_TETOB</name>
<dbReference type="EMBL" id="CP126211">
    <property type="protein sequence ID" value="WIA13546.1"/>
    <property type="molecule type" value="Genomic_DNA"/>
</dbReference>
<evidence type="ECO:0000313" key="3">
    <source>
        <dbReference type="Proteomes" id="UP001244341"/>
    </source>
</evidence>
<gene>
    <name evidence="2" type="ORF">OEZ85_007117</name>
</gene>
<feature type="compositionally biased region" description="Acidic residues" evidence="1">
    <location>
        <begin position="172"/>
        <end position="194"/>
    </location>
</feature>
<proteinExistence type="predicted"/>
<accession>A0ABY8U0S4</accession>
<reference evidence="2 3" key="1">
    <citation type="submission" date="2023-05" db="EMBL/GenBank/DDBJ databases">
        <title>A 100% complete, gapless, phased diploid assembly of the Scenedesmus obliquus UTEX 3031 genome.</title>
        <authorList>
            <person name="Biondi T.C."/>
            <person name="Hanschen E.R."/>
            <person name="Kwon T."/>
            <person name="Eng W."/>
            <person name="Kruse C.P.S."/>
            <person name="Koehler S.I."/>
            <person name="Kunde Y."/>
            <person name="Gleasner C.D."/>
            <person name="You Mak K.T."/>
            <person name="Polle J."/>
            <person name="Hovde B.T."/>
            <person name="Starkenburg S.R."/>
        </authorList>
    </citation>
    <scope>NUCLEOTIDE SEQUENCE [LARGE SCALE GENOMIC DNA]</scope>
    <source>
        <strain evidence="2 3">DOE0152z</strain>
    </source>
</reference>
<sequence>MSCFPRPSLSRHGRCLTRSLGTSTCLSGAAAMAPAPKQQSKLMVGEQSLEDVLKQDFADFTDFRKASRVMAAAKVWADACSSTDVAALLSSKASAEAVVETLKARRASITIRDHCHNMLALLKVLRSQQPPLLQLDAAVAAEIEAVLIAAKEEAASAYAAEKKAAKAAQPNNEDELAPAEEEQENEAEEEAEEAVGELLADMAALHAPSAEHAAAPAPAVAAAPASPADPAGPAAPAAGWTATDEASYSSLKQLIETAVKDSPPNSSSKGQLMPLLAKLYKARALLKALPAEHACWPSGALQPTCSWASRCSLSLRVPRARLS</sequence>
<organism evidence="2 3">
    <name type="scientific">Tetradesmus obliquus</name>
    <name type="common">Green alga</name>
    <name type="synonym">Acutodesmus obliquus</name>
    <dbReference type="NCBI Taxonomy" id="3088"/>
    <lineage>
        <taxon>Eukaryota</taxon>
        <taxon>Viridiplantae</taxon>
        <taxon>Chlorophyta</taxon>
        <taxon>core chlorophytes</taxon>
        <taxon>Chlorophyceae</taxon>
        <taxon>CS clade</taxon>
        <taxon>Sphaeropleales</taxon>
        <taxon>Scenedesmaceae</taxon>
        <taxon>Tetradesmus</taxon>
    </lineage>
</organism>
<protein>
    <submittedName>
        <fullName evidence="2">Uncharacterized protein</fullName>
    </submittedName>
</protein>